<dbReference type="EMBL" id="CP009122">
    <property type="protein sequence ID" value="AJA09295.1"/>
    <property type="molecule type" value="Genomic_DNA"/>
</dbReference>
<dbReference type="Proteomes" id="UP000030907">
    <property type="component" value="Chromosome"/>
</dbReference>
<feature type="signal peptide" evidence="2">
    <location>
        <begin position="1"/>
        <end position="21"/>
    </location>
</feature>
<evidence type="ECO:0000256" key="2">
    <source>
        <dbReference type="SAM" id="SignalP"/>
    </source>
</evidence>
<reference evidence="3 4" key="1">
    <citation type="journal article" date="2015" name="Int. J. Syst. Evol. Microbiol.">
        <title>Description of Sphingopyxis fribergensis sp. nov. - a soil bacterium with the ability to degrade styrene and phenylacetic acid.</title>
        <authorList>
            <person name="Oelschlagel M."/>
            <person name="Ruckert C."/>
            <person name="Kalinowski J."/>
            <person name="Schmidt G."/>
            <person name="Schlomann M."/>
            <person name="Tischler D."/>
        </authorList>
    </citation>
    <scope>NUCLEOTIDE SEQUENCE [LARGE SCALE GENOMIC DNA]</scope>
    <source>
        <strain evidence="3 4">Kp5.2</strain>
    </source>
</reference>
<feature type="region of interest" description="Disordered" evidence="1">
    <location>
        <begin position="88"/>
        <end position="114"/>
    </location>
</feature>
<name>A0A0A7PH23_9SPHN</name>
<proteinExistence type="predicted"/>
<keyword evidence="4" id="KW-1185">Reference proteome</keyword>
<dbReference type="STRING" id="1515612.SKP52_12000"/>
<dbReference type="AlphaFoldDB" id="A0A0A7PH23"/>
<feature type="chain" id="PRO_5002030731" description="Secreted protein" evidence="2">
    <location>
        <begin position="22"/>
        <end position="256"/>
    </location>
</feature>
<dbReference type="OrthoDB" id="594865at2"/>
<organism evidence="3 4">
    <name type="scientific">Sphingopyxis fribergensis</name>
    <dbReference type="NCBI Taxonomy" id="1515612"/>
    <lineage>
        <taxon>Bacteria</taxon>
        <taxon>Pseudomonadati</taxon>
        <taxon>Pseudomonadota</taxon>
        <taxon>Alphaproteobacteria</taxon>
        <taxon>Sphingomonadales</taxon>
        <taxon>Sphingomonadaceae</taxon>
        <taxon>Sphingopyxis</taxon>
    </lineage>
</organism>
<sequence>MRYALLLPFFASTAISAPAHAQSAPDVADLVGARGAGGETQLLARGYESRQSNTVRDQRYTFWWNQRTGRCISVATMDGRYSAITSVPPENCQGDAPRGGYAPPADHHAPPADPGYRDPASLVLVCYGAGNRPSVTTAPRYDWNSSKHKWEWGNDVVSTTQGFNSDVQIELYGDQGRIHLGPKLVPPIHSGGHEGWWDLENLVVTPDRITATYRLNGLNKPKVDIDRRSGRIQLKAQTDFSGQCDVGNWGAGQRRF</sequence>
<protein>
    <recommendedName>
        <fullName evidence="5">Secreted protein</fullName>
    </recommendedName>
</protein>
<accession>A0A0A7PH23</accession>
<keyword evidence="2" id="KW-0732">Signal</keyword>
<dbReference type="RefSeq" id="WP_052208189.1">
    <property type="nucleotide sequence ID" value="NZ_CP009122.1"/>
</dbReference>
<evidence type="ECO:0000313" key="4">
    <source>
        <dbReference type="Proteomes" id="UP000030907"/>
    </source>
</evidence>
<evidence type="ECO:0000313" key="3">
    <source>
        <dbReference type="EMBL" id="AJA09295.1"/>
    </source>
</evidence>
<gene>
    <name evidence="3" type="ORF">SKP52_12000</name>
</gene>
<dbReference type="HOGENOM" id="CLU_1115212_0_0_5"/>
<dbReference type="KEGG" id="sphk:SKP52_12000"/>
<evidence type="ECO:0008006" key="5">
    <source>
        <dbReference type="Google" id="ProtNLM"/>
    </source>
</evidence>
<evidence type="ECO:0000256" key="1">
    <source>
        <dbReference type="SAM" id="MobiDB-lite"/>
    </source>
</evidence>